<comment type="subcellular location">
    <subcellularLocation>
        <location evidence="1">Membrane</location>
        <topology evidence="1">Multi-pass membrane protein</topology>
    </subcellularLocation>
</comment>
<evidence type="ECO:0000256" key="9">
    <source>
        <dbReference type="ARBA" id="ARBA00022989"/>
    </source>
</evidence>
<protein>
    <submittedName>
        <fullName evidence="15">Uncharacterized protein</fullName>
    </submittedName>
</protein>
<feature type="domain" description="ABC transmembrane type-1" evidence="14">
    <location>
        <begin position="1"/>
        <end position="81"/>
    </location>
</feature>
<dbReference type="PANTHER" id="PTHR43394">
    <property type="entry name" value="ATP-DEPENDENT PERMEASE MDL1, MITOCHONDRIAL"/>
    <property type="match status" value="1"/>
</dbReference>
<feature type="domain" description="ABC transporter" evidence="13">
    <location>
        <begin position="748"/>
        <end position="986"/>
    </location>
</feature>
<dbReference type="Pfam" id="PF00005">
    <property type="entry name" value="ABC_tran"/>
    <property type="match status" value="2"/>
</dbReference>
<feature type="transmembrane region" description="Helical" evidence="12">
    <location>
        <begin position="378"/>
        <end position="398"/>
    </location>
</feature>
<dbReference type="GO" id="GO:0015421">
    <property type="term" value="F:ABC-type oligopeptide transporter activity"/>
    <property type="evidence" value="ECO:0007669"/>
    <property type="project" value="TreeGrafter"/>
</dbReference>
<gene>
    <name evidence="15" type="ORF">GSLYS_00009999001</name>
</gene>
<evidence type="ECO:0000256" key="6">
    <source>
        <dbReference type="ARBA" id="ARBA00022741"/>
    </source>
</evidence>
<feature type="non-terminal residue" evidence="15">
    <location>
        <position position="1"/>
    </location>
</feature>
<keyword evidence="16" id="KW-1185">Reference proteome</keyword>
<dbReference type="InterPro" id="IPR036640">
    <property type="entry name" value="ABC1_TM_sf"/>
</dbReference>
<evidence type="ECO:0000259" key="14">
    <source>
        <dbReference type="PROSITE" id="PS50929"/>
    </source>
</evidence>
<dbReference type="InterPro" id="IPR017871">
    <property type="entry name" value="ABC_transporter-like_CS"/>
</dbReference>
<evidence type="ECO:0000313" key="16">
    <source>
        <dbReference type="Proteomes" id="UP001497497"/>
    </source>
</evidence>
<keyword evidence="8" id="KW-1278">Translocase</keyword>
<evidence type="ECO:0000256" key="2">
    <source>
        <dbReference type="ARBA" id="ARBA00007577"/>
    </source>
</evidence>
<keyword evidence="5" id="KW-0677">Repeat</keyword>
<name>A0AAV2HT50_LYMST</name>
<dbReference type="CDD" id="cd18578">
    <property type="entry name" value="ABC_6TM_Pgp_ABCB1_D2_like"/>
    <property type="match status" value="1"/>
</dbReference>
<evidence type="ECO:0000256" key="1">
    <source>
        <dbReference type="ARBA" id="ARBA00004141"/>
    </source>
</evidence>
<dbReference type="Pfam" id="PF00664">
    <property type="entry name" value="ABC_membrane"/>
    <property type="match status" value="2"/>
</dbReference>
<dbReference type="InterPro" id="IPR003439">
    <property type="entry name" value="ABC_transporter-like_ATP-bd"/>
</dbReference>
<evidence type="ECO:0000256" key="7">
    <source>
        <dbReference type="ARBA" id="ARBA00022840"/>
    </source>
</evidence>
<evidence type="ECO:0000256" key="10">
    <source>
        <dbReference type="ARBA" id="ARBA00023136"/>
    </source>
</evidence>
<keyword evidence="4 12" id="KW-0812">Transmembrane</keyword>
<dbReference type="PROSITE" id="PS00211">
    <property type="entry name" value="ABC_TRANSPORTER_1"/>
    <property type="match status" value="2"/>
</dbReference>
<dbReference type="SMART" id="SM00382">
    <property type="entry name" value="AAA"/>
    <property type="match status" value="2"/>
</dbReference>
<dbReference type="FunFam" id="3.40.50.300:FF:000205">
    <property type="entry name" value="ABC transporter B family member 4"/>
    <property type="match status" value="1"/>
</dbReference>
<dbReference type="AlphaFoldDB" id="A0AAV2HT50"/>
<dbReference type="PROSITE" id="PS50893">
    <property type="entry name" value="ABC_TRANSPORTER_2"/>
    <property type="match status" value="2"/>
</dbReference>
<evidence type="ECO:0000259" key="13">
    <source>
        <dbReference type="PROSITE" id="PS50893"/>
    </source>
</evidence>
<dbReference type="InterPro" id="IPR027417">
    <property type="entry name" value="P-loop_NTPase"/>
</dbReference>
<dbReference type="InterPro" id="IPR011527">
    <property type="entry name" value="ABC1_TM_dom"/>
</dbReference>
<feature type="domain" description="ABC transporter" evidence="13">
    <location>
        <begin position="117"/>
        <end position="353"/>
    </location>
</feature>
<keyword evidence="10 12" id="KW-0472">Membrane</keyword>
<organism evidence="15 16">
    <name type="scientific">Lymnaea stagnalis</name>
    <name type="common">Great pond snail</name>
    <name type="synonym">Helix stagnalis</name>
    <dbReference type="NCBI Taxonomy" id="6523"/>
    <lineage>
        <taxon>Eukaryota</taxon>
        <taxon>Metazoa</taxon>
        <taxon>Spiralia</taxon>
        <taxon>Lophotrochozoa</taxon>
        <taxon>Mollusca</taxon>
        <taxon>Gastropoda</taxon>
        <taxon>Heterobranchia</taxon>
        <taxon>Euthyneura</taxon>
        <taxon>Panpulmonata</taxon>
        <taxon>Hygrophila</taxon>
        <taxon>Lymnaeoidea</taxon>
        <taxon>Lymnaeidae</taxon>
        <taxon>Lymnaea</taxon>
    </lineage>
</organism>
<dbReference type="Gene3D" id="1.20.1560.10">
    <property type="entry name" value="ABC transporter type 1, transmembrane domain"/>
    <property type="match status" value="1"/>
</dbReference>
<dbReference type="GO" id="GO:0005743">
    <property type="term" value="C:mitochondrial inner membrane"/>
    <property type="evidence" value="ECO:0007669"/>
    <property type="project" value="TreeGrafter"/>
</dbReference>
<dbReference type="InterPro" id="IPR003593">
    <property type="entry name" value="AAA+_ATPase"/>
</dbReference>
<keyword evidence="7" id="KW-0067">ATP-binding</keyword>
<keyword evidence="3" id="KW-0813">Transport</keyword>
<dbReference type="SUPFAM" id="SSF90123">
    <property type="entry name" value="ABC transporter transmembrane region"/>
    <property type="match status" value="2"/>
</dbReference>
<dbReference type="SUPFAM" id="SSF52540">
    <property type="entry name" value="P-loop containing nucleoside triphosphate hydrolases"/>
    <property type="match status" value="2"/>
</dbReference>
<accession>A0AAV2HT50</accession>
<evidence type="ECO:0000256" key="5">
    <source>
        <dbReference type="ARBA" id="ARBA00022737"/>
    </source>
</evidence>
<keyword evidence="6" id="KW-0547">Nucleotide-binding</keyword>
<reference evidence="15 16" key="1">
    <citation type="submission" date="2024-04" db="EMBL/GenBank/DDBJ databases">
        <authorList>
            <consortium name="Genoscope - CEA"/>
            <person name="William W."/>
        </authorList>
    </citation>
    <scope>NUCLEOTIDE SEQUENCE [LARGE SCALE GENOMIC DNA]</scope>
</reference>
<keyword evidence="9 12" id="KW-1133">Transmembrane helix</keyword>
<evidence type="ECO:0000256" key="8">
    <source>
        <dbReference type="ARBA" id="ARBA00022967"/>
    </source>
</evidence>
<evidence type="ECO:0000256" key="11">
    <source>
        <dbReference type="ARBA" id="ARBA00023180"/>
    </source>
</evidence>
<feature type="domain" description="ABC transmembrane type-1" evidence="14">
    <location>
        <begin position="423"/>
        <end position="711"/>
    </location>
</feature>
<dbReference type="GO" id="GO:0016887">
    <property type="term" value="F:ATP hydrolysis activity"/>
    <property type="evidence" value="ECO:0007669"/>
    <property type="project" value="InterPro"/>
</dbReference>
<comment type="caution">
    <text evidence="15">The sequence shown here is derived from an EMBL/GenBank/DDBJ whole genome shotgun (WGS) entry which is preliminary data.</text>
</comment>
<dbReference type="GO" id="GO:0090374">
    <property type="term" value="P:oligopeptide export from mitochondrion"/>
    <property type="evidence" value="ECO:0007669"/>
    <property type="project" value="TreeGrafter"/>
</dbReference>
<dbReference type="Gene3D" id="3.40.50.300">
    <property type="entry name" value="P-loop containing nucleotide triphosphate hydrolases"/>
    <property type="match status" value="2"/>
</dbReference>
<comment type="similarity">
    <text evidence="2">Belongs to the ABC transporter superfamily. ABCB family. Multidrug resistance exporter (TC 3.A.1.201) subfamily.</text>
</comment>
<dbReference type="EMBL" id="CAXITT010000220">
    <property type="protein sequence ID" value="CAL1536086.1"/>
    <property type="molecule type" value="Genomic_DNA"/>
</dbReference>
<proteinExistence type="inferred from homology"/>
<evidence type="ECO:0000256" key="12">
    <source>
        <dbReference type="SAM" id="Phobius"/>
    </source>
</evidence>
<dbReference type="FunFam" id="3.40.50.300:FF:000479">
    <property type="entry name" value="Multidrug resistance protein 1A"/>
    <property type="match status" value="1"/>
</dbReference>
<keyword evidence="11" id="KW-0325">Glycoprotein</keyword>
<dbReference type="PANTHER" id="PTHR43394:SF27">
    <property type="entry name" value="ATP-DEPENDENT TRANSLOCASE ABCB1-LIKE"/>
    <property type="match status" value="1"/>
</dbReference>
<feature type="transmembrane region" description="Helical" evidence="12">
    <location>
        <begin position="419"/>
        <end position="446"/>
    </location>
</feature>
<sequence length="989" mass="109864">RYLEHLNKARGFGIKKGIRTGLQNGLKWGNDFLGYALGFYYGGILIRSGEYSVSQMMTVLYASFVGTWYISYAAKSARGFQVAKVASVKIFSIIDKKSTIDSSSKEGLTPQYMSGTIEFKNVTFAYPSRLEVKVLNDLNLTLSKGQTVALVGASGCGKSTVVQLILRFYDPIQGKVCIDGRNIKDLNIKWLRQHIGFVSQEPVLFATTIAENIRYGREDATIEEIIEASKKANAYDFIMALPLQFETYVGEQGAQLSGGQKQRLAIARALIKDPKILLLDEATSALDTESESIVQDALEKASQGRTTIIIAHRLSTIRNADLILALKGGSVAEQGTHDELMTRGGIYFQLVTLQVATLKFNNRTSSNSEYFVFLSSTYYRNTSLLYTIVFFCFFLKVVENVKQQNVLMRLLKLNAPERLYISIGLLGSSLTGCVQCIWSLFIGYILEASSQNVHLNVLSFFSSKNIPYFMYYKTHFSLQKIASKIQDAMLAVSGESLTTRLRDKLFRATVRQKMSWFDDPKNSIGILTTKLATEASQVQEAFTTTIGLIVNCATIFTMGVVFIFYFSWKMAFIFIGAAPIVLVRGQQNLTLAIKKASRELIEITSAGALQSINNIRSVASLTIEDEFYEQYARSFEKSTHSMNGYLLRAGICYGFFTSIPYFVKCVGFIVGGMLVESKELEFYNMLRTLTCMSISSTSLFQGLILLPDATAANFSAEKIFTLIDEAPTIEECSGGSLTIDEEEFKSSVHFSGVHFHYPMRSEQSVLNGLDLQVSSGKTLALVGESGCGKSTTMQLLERFYDCQQGNIVNDKYDIKDLNIPWLRLQIGLVSQEPVLFDRSVSENIAYGDNSRNVNMEEIIQAARAANIHNFIEALPCGYETNVGSKGTQLSGGQKQRIAIARALVRNPKILLLDEATSALDTESEEVVQEALDKARKGRTCIVIAHRLSTITSADTIAVLKKGVIHEIGTHRKLMAKRGLYYQLQMTQTG</sequence>
<dbReference type="CDD" id="cd03249">
    <property type="entry name" value="ABC_MTABC3_MDL1_MDL2"/>
    <property type="match status" value="2"/>
</dbReference>
<dbReference type="Proteomes" id="UP001497497">
    <property type="component" value="Unassembled WGS sequence"/>
</dbReference>
<evidence type="ECO:0000256" key="3">
    <source>
        <dbReference type="ARBA" id="ARBA00022448"/>
    </source>
</evidence>
<dbReference type="PROSITE" id="PS50929">
    <property type="entry name" value="ABC_TM1F"/>
    <property type="match status" value="2"/>
</dbReference>
<evidence type="ECO:0000256" key="4">
    <source>
        <dbReference type="ARBA" id="ARBA00022692"/>
    </source>
</evidence>
<feature type="transmembrane region" description="Helical" evidence="12">
    <location>
        <begin position="546"/>
        <end position="566"/>
    </location>
</feature>
<dbReference type="GO" id="GO:0005524">
    <property type="term" value="F:ATP binding"/>
    <property type="evidence" value="ECO:0007669"/>
    <property type="project" value="UniProtKB-KW"/>
</dbReference>
<dbReference type="InterPro" id="IPR039421">
    <property type="entry name" value="Type_1_exporter"/>
</dbReference>
<evidence type="ECO:0000313" key="15">
    <source>
        <dbReference type="EMBL" id="CAL1536086.1"/>
    </source>
</evidence>